<evidence type="ECO:0000313" key="8">
    <source>
        <dbReference type="EMBL" id="GAA4956735.1"/>
    </source>
</evidence>
<dbReference type="RefSeq" id="WP_345559156.1">
    <property type="nucleotide sequence ID" value="NZ_BAABIK010000043.1"/>
</dbReference>
<evidence type="ECO:0000256" key="4">
    <source>
        <dbReference type="PROSITE-ProRule" id="PRU00473"/>
    </source>
</evidence>
<protein>
    <recommendedName>
        <fullName evidence="7">OmpA-like domain-containing protein</fullName>
    </recommendedName>
</protein>
<evidence type="ECO:0000256" key="6">
    <source>
        <dbReference type="SAM" id="Phobius"/>
    </source>
</evidence>
<feature type="region of interest" description="Disordered" evidence="5">
    <location>
        <begin position="323"/>
        <end position="352"/>
    </location>
</feature>
<dbReference type="PANTHER" id="PTHR30329:SF21">
    <property type="entry name" value="LIPOPROTEIN YIAD-RELATED"/>
    <property type="match status" value="1"/>
</dbReference>
<proteinExistence type="predicted"/>
<feature type="domain" description="OmpA-like" evidence="7">
    <location>
        <begin position="153"/>
        <end position="268"/>
    </location>
</feature>
<dbReference type="PRINTS" id="PR01021">
    <property type="entry name" value="OMPADOMAIN"/>
</dbReference>
<comment type="subcellular location">
    <subcellularLocation>
        <location evidence="1">Cell outer membrane</location>
    </subcellularLocation>
</comment>
<feature type="compositionally biased region" description="Low complexity" evidence="5">
    <location>
        <begin position="277"/>
        <end position="286"/>
    </location>
</feature>
<accession>A0ABP9GY33</accession>
<dbReference type="CDD" id="cd07185">
    <property type="entry name" value="OmpA_C-like"/>
    <property type="match status" value="1"/>
</dbReference>
<organism evidence="8 9">
    <name type="scientific">Streptomonospora halophila</name>
    <dbReference type="NCBI Taxonomy" id="427369"/>
    <lineage>
        <taxon>Bacteria</taxon>
        <taxon>Bacillati</taxon>
        <taxon>Actinomycetota</taxon>
        <taxon>Actinomycetes</taxon>
        <taxon>Streptosporangiales</taxon>
        <taxon>Nocardiopsidaceae</taxon>
        <taxon>Streptomonospora</taxon>
    </lineage>
</organism>
<evidence type="ECO:0000256" key="3">
    <source>
        <dbReference type="ARBA" id="ARBA00023237"/>
    </source>
</evidence>
<feature type="compositionally biased region" description="Basic and acidic residues" evidence="5">
    <location>
        <begin position="247"/>
        <end position="261"/>
    </location>
</feature>
<feature type="region of interest" description="Disordered" evidence="5">
    <location>
        <begin position="230"/>
        <end position="311"/>
    </location>
</feature>
<evidence type="ECO:0000256" key="2">
    <source>
        <dbReference type="ARBA" id="ARBA00023136"/>
    </source>
</evidence>
<evidence type="ECO:0000256" key="1">
    <source>
        <dbReference type="ARBA" id="ARBA00004442"/>
    </source>
</evidence>
<keyword evidence="9" id="KW-1185">Reference proteome</keyword>
<feature type="transmembrane region" description="Helical" evidence="6">
    <location>
        <begin position="96"/>
        <end position="114"/>
    </location>
</feature>
<feature type="compositionally biased region" description="Low complexity" evidence="5">
    <location>
        <begin position="323"/>
        <end position="342"/>
    </location>
</feature>
<dbReference type="SUPFAM" id="SSF103088">
    <property type="entry name" value="OmpA-like"/>
    <property type="match status" value="1"/>
</dbReference>
<keyword evidence="6" id="KW-1133">Transmembrane helix</keyword>
<keyword evidence="6" id="KW-0812">Transmembrane</keyword>
<sequence>MGTFRRLCALLLASAVLIGLPYLLLWVLSWPQLDLTWQNASVHLRSLAVPPGVTTAVLMSALWAVWGLYAAALAAEAAARARGGGLRFRPLGPLQVLAATALGATVAAPAGALADTVQVDQTDAGQEDDSGAGRPEDTGPDGGGAPQTPVADPGSAVERSRTVAGFAFGSAELTGPMRDDLSGVAGLVRDFGGEGTTVRIVGHTDATGPDDVNLALSRDRADSAAEYLRGELGEDAPEIETAGAGSHDPRSGDDRAQRRIEIVYSVSAGQSGGHGGAASEASTGAAEGRGEQADQAEQDEQAAEAAGGGSEAGSAAAAAVGARGAGADAEPDDAGGAASAGEPAGGDGGPVVMLEVPDAASASALALAGIAGGYVLGRGGVRMPAMRLSLPRWARRDPERPALPAVPGRPEPGIDTRVTVELDHVPGIGITGPGARAAARRLVVNALGDAAERPAEILMTASQAVRLLGPEAYGVLTAHPCEPVRIVESAEEALEALQRELHERADDPERPAEGRPLVLVTTSDPEHEAALSGLLLHGQRRGVTAVVIGRWPLGGSCEIAEDGLITETSPPLNTLHHASWPGASQSEVVAAVRAHRHARPAGPRAARSSASAAASGTARKPGEGAMADGSDGTAHAQEAAGLRSRATDEAGPRSAAAPPASQTAHSDAAAASAGQAGSAESAESAGSDPFAAAAAPARSAKAGRLRAARDRKRGPQDAGAGSESAFDPSGFAAALTPGDAGGEGTGDGERGGGAVRRRRDGASGAAARRRGGRLGYRRVGCRLVRLGGERGTGCGRVDAGSQGSRSPAEPSSGSGRRRELSGGRARLGRRRTRGQHADDGRGGGGCLAEAGSGAVGRR</sequence>
<dbReference type="Proteomes" id="UP001499993">
    <property type="component" value="Unassembled WGS sequence"/>
</dbReference>
<comment type="caution">
    <text evidence="8">The sequence shown here is derived from an EMBL/GenBank/DDBJ whole genome shotgun (WGS) entry which is preliminary data.</text>
</comment>
<dbReference type="InterPro" id="IPR006664">
    <property type="entry name" value="OMP_bac"/>
</dbReference>
<feature type="compositionally biased region" description="Low complexity" evidence="5">
    <location>
        <begin position="803"/>
        <end position="814"/>
    </location>
</feature>
<dbReference type="Pfam" id="PF00691">
    <property type="entry name" value="OmpA"/>
    <property type="match status" value="1"/>
</dbReference>
<reference evidence="9" key="1">
    <citation type="journal article" date="2019" name="Int. J. Syst. Evol. Microbiol.">
        <title>The Global Catalogue of Microorganisms (GCM) 10K type strain sequencing project: providing services to taxonomists for standard genome sequencing and annotation.</title>
        <authorList>
            <consortium name="The Broad Institute Genomics Platform"/>
            <consortium name="The Broad Institute Genome Sequencing Center for Infectious Disease"/>
            <person name="Wu L."/>
            <person name="Ma J."/>
        </authorList>
    </citation>
    <scope>NUCLEOTIDE SEQUENCE [LARGE SCALE GENOMIC DNA]</scope>
    <source>
        <strain evidence="9">JCM 18123</strain>
    </source>
</reference>
<feature type="transmembrane region" description="Helical" evidence="6">
    <location>
        <begin position="53"/>
        <end position="75"/>
    </location>
</feature>
<dbReference type="EMBL" id="BAABIK010000043">
    <property type="protein sequence ID" value="GAA4956735.1"/>
    <property type="molecule type" value="Genomic_DNA"/>
</dbReference>
<feature type="region of interest" description="Disordered" evidence="5">
    <location>
        <begin position="121"/>
        <end position="158"/>
    </location>
</feature>
<gene>
    <name evidence="8" type="ORF">GCM10023224_48220</name>
</gene>
<keyword evidence="3" id="KW-0998">Cell outer membrane</keyword>
<evidence type="ECO:0000256" key="5">
    <source>
        <dbReference type="SAM" id="MobiDB-lite"/>
    </source>
</evidence>
<feature type="compositionally biased region" description="Low complexity" evidence="5">
    <location>
        <begin position="652"/>
        <end position="700"/>
    </location>
</feature>
<dbReference type="InterPro" id="IPR006665">
    <property type="entry name" value="OmpA-like"/>
</dbReference>
<evidence type="ECO:0000259" key="7">
    <source>
        <dbReference type="PROSITE" id="PS51123"/>
    </source>
</evidence>
<feature type="compositionally biased region" description="Low complexity" evidence="5">
    <location>
        <begin position="600"/>
        <end position="619"/>
    </location>
</feature>
<dbReference type="Gene3D" id="3.30.1330.60">
    <property type="entry name" value="OmpA-like domain"/>
    <property type="match status" value="1"/>
</dbReference>
<evidence type="ECO:0000313" key="9">
    <source>
        <dbReference type="Proteomes" id="UP001499993"/>
    </source>
</evidence>
<dbReference type="InterPro" id="IPR036737">
    <property type="entry name" value="OmpA-like_sf"/>
</dbReference>
<dbReference type="InterPro" id="IPR050330">
    <property type="entry name" value="Bact_OuterMem_StrucFunc"/>
</dbReference>
<feature type="region of interest" description="Disordered" evidence="5">
    <location>
        <begin position="791"/>
        <end position="858"/>
    </location>
</feature>
<dbReference type="PROSITE" id="PS51123">
    <property type="entry name" value="OMPA_2"/>
    <property type="match status" value="1"/>
</dbReference>
<keyword evidence="2 4" id="KW-0472">Membrane</keyword>
<name>A0ABP9GY33_9ACTN</name>
<dbReference type="PANTHER" id="PTHR30329">
    <property type="entry name" value="STATOR ELEMENT OF FLAGELLAR MOTOR COMPLEX"/>
    <property type="match status" value="1"/>
</dbReference>
<feature type="compositionally biased region" description="Basic residues" evidence="5">
    <location>
        <begin position="701"/>
        <end position="712"/>
    </location>
</feature>
<feature type="region of interest" description="Disordered" evidence="5">
    <location>
        <begin position="594"/>
        <end position="771"/>
    </location>
</feature>